<dbReference type="CDD" id="cd01467">
    <property type="entry name" value="vWA_BatA_type"/>
    <property type="match status" value="1"/>
</dbReference>
<keyword evidence="4" id="KW-1185">Reference proteome</keyword>
<organism evidence="3 4">
    <name type="scientific">Pseudidiomarina atlantica</name>
    <dbReference type="NCBI Taxonomy" id="1517416"/>
    <lineage>
        <taxon>Bacteria</taxon>
        <taxon>Pseudomonadati</taxon>
        <taxon>Pseudomonadota</taxon>
        <taxon>Gammaproteobacteria</taxon>
        <taxon>Alteromonadales</taxon>
        <taxon>Idiomarinaceae</taxon>
        <taxon>Pseudidiomarina</taxon>
    </lineage>
</organism>
<reference evidence="3 4" key="1">
    <citation type="submission" date="2014-06" db="EMBL/GenBank/DDBJ databases">
        <title>Draft genome sequence of Idiomarina sp. MCCC 1A10513.</title>
        <authorList>
            <person name="Du J."/>
            <person name="Lai Q."/>
            <person name="Shao Z."/>
        </authorList>
    </citation>
    <scope>NUCLEOTIDE SEQUENCE [LARGE SCALE GENOMIC DNA]</scope>
    <source>
        <strain evidence="3 4">MCCC 1A10513</strain>
    </source>
</reference>
<dbReference type="AlphaFoldDB" id="A0A094ISA8"/>
<dbReference type="InterPro" id="IPR024163">
    <property type="entry name" value="Aerotolerance_reg_N"/>
</dbReference>
<dbReference type="eggNOG" id="COG2304">
    <property type="taxonomic scope" value="Bacteria"/>
</dbReference>
<evidence type="ECO:0000256" key="1">
    <source>
        <dbReference type="SAM" id="Phobius"/>
    </source>
</evidence>
<keyword evidence="1" id="KW-0812">Transmembrane</keyword>
<comment type="caution">
    <text evidence="3">The sequence shown here is derived from an EMBL/GenBank/DDBJ whole genome shotgun (WGS) entry which is preliminary data.</text>
</comment>
<dbReference type="InterPro" id="IPR036465">
    <property type="entry name" value="vWFA_dom_sf"/>
</dbReference>
<dbReference type="SUPFAM" id="SSF53300">
    <property type="entry name" value="vWA-like"/>
    <property type="match status" value="1"/>
</dbReference>
<dbReference type="Proteomes" id="UP000053718">
    <property type="component" value="Unassembled WGS sequence"/>
</dbReference>
<feature type="domain" description="VWFA" evidence="2">
    <location>
        <begin position="87"/>
        <end position="281"/>
    </location>
</feature>
<evidence type="ECO:0000313" key="4">
    <source>
        <dbReference type="Proteomes" id="UP000053718"/>
    </source>
</evidence>
<feature type="transmembrane region" description="Helical" evidence="1">
    <location>
        <begin position="300"/>
        <end position="321"/>
    </location>
</feature>
<gene>
    <name evidence="3" type="ORF">IDAT_08235</name>
</gene>
<evidence type="ECO:0000313" key="3">
    <source>
        <dbReference type="EMBL" id="KFZ28719.1"/>
    </source>
</evidence>
<dbReference type="Pfam" id="PF07584">
    <property type="entry name" value="BatA"/>
    <property type="match status" value="1"/>
</dbReference>
<dbReference type="PANTHER" id="PTHR22550">
    <property type="entry name" value="SPORE GERMINATION PROTEIN"/>
    <property type="match status" value="1"/>
</dbReference>
<dbReference type="InterPro" id="IPR050768">
    <property type="entry name" value="UPF0353/GerABKA_families"/>
</dbReference>
<dbReference type="STRING" id="1517416.IDAT_08235"/>
<name>A0A094ISA8_9GAMM</name>
<accession>A0A094ISA8</accession>
<feature type="transmembrane region" description="Helical" evidence="1">
    <location>
        <begin position="6"/>
        <end position="22"/>
    </location>
</feature>
<sequence>MIEFAWPWLGLLWLLAPGLYLVRKRKQRQFSLLQMPKLQQSSQQPEPAKKRSWLVLLSLLAWTLLVLAVTRPQWLGEPVQVRSEAREMVLAVDLSGSMEIADMQIEGREVNRLTMVKHVVSDFIERRQGDKMGLILFADTAYAQAPITYDLRSVRQLLEEAQLRLIGERTAIGDAVALAVKRFRDNENTNRILILLTDGQNTAGNVSPEQATQLAAYYDVKIYSIGVGADEVIVDSFFGKRRVNPSRDLDEDMLRGMAEATGGEYFRARSTEELEEIYRTLDAYEPVSGDEQLRRPRSELFFWPAGAAFAVFSLIWLSSLLRQHWQRRTARYATDA</sequence>
<dbReference type="Gene3D" id="3.40.50.410">
    <property type="entry name" value="von Willebrand factor, type A domain"/>
    <property type="match status" value="1"/>
</dbReference>
<dbReference type="PROSITE" id="PS50234">
    <property type="entry name" value="VWFA"/>
    <property type="match status" value="1"/>
</dbReference>
<dbReference type="InterPro" id="IPR033881">
    <property type="entry name" value="vWA_BatA_type"/>
</dbReference>
<dbReference type="SMART" id="SM00327">
    <property type="entry name" value="VWA"/>
    <property type="match status" value="1"/>
</dbReference>
<protein>
    <submittedName>
        <fullName evidence="3">IMP dehydrogenase</fullName>
    </submittedName>
</protein>
<keyword evidence="1" id="KW-1133">Transmembrane helix</keyword>
<dbReference type="OrthoDB" id="6206554at2"/>
<dbReference type="EMBL" id="JPIN01000007">
    <property type="protein sequence ID" value="KFZ28719.1"/>
    <property type="molecule type" value="Genomic_DNA"/>
</dbReference>
<keyword evidence="1" id="KW-0472">Membrane</keyword>
<dbReference type="Pfam" id="PF00092">
    <property type="entry name" value="VWA"/>
    <property type="match status" value="1"/>
</dbReference>
<dbReference type="InterPro" id="IPR002035">
    <property type="entry name" value="VWF_A"/>
</dbReference>
<dbReference type="PANTHER" id="PTHR22550:SF18">
    <property type="entry name" value="VWFA DOMAIN-CONTAINING PROTEIN"/>
    <property type="match status" value="1"/>
</dbReference>
<feature type="transmembrane region" description="Helical" evidence="1">
    <location>
        <begin position="53"/>
        <end position="74"/>
    </location>
</feature>
<dbReference type="RefSeq" id="WP_034732645.1">
    <property type="nucleotide sequence ID" value="NZ_JPIN01000007.1"/>
</dbReference>
<proteinExistence type="predicted"/>
<evidence type="ECO:0000259" key="2">
    <source>
        <dbReference type="PROSITE" id="PS50234"/>
    </source>
</evidence>